<comment type="catalytic activity">
    <reaction evidence="6">
        <text>L-tryptophan + O2 = indole-3-acetamide + CO2 + H2O</text>
        <dbReference type="Rhea" id="RHEA:16165"/>
        <dbReference type="ChEBI" id="CHEBI:15377"/>
        <dbReference type="ChEBI" id="CHEBI:15379"/>
        <dbReference type="ChEBI" id="CHEBI:16031"/>
        <dbReference type="ChEBI" id="CHEBI:16526"/>
        <dbReference type="ChEBI" id="CHEBI:57912"/>
        <dbReference type="EC" id="1.13.12.3"/>
    </reaction>
</comment>
<dbReference type="PRINTS" id="PR00420">
    <property type="entry name" value="RNGMNOXGNASE"/>
</dbReference>
<dbReference type="Gene3D" id="3.50.50.60">
    <property type="entry name" value="FAD/NAD(P)-binding domain"/>
    <property type="match status" value="1"/>
</dbReference>
<keyword evidence="5" id="KW-0073">Auxin biosynthesis</keyword>
<dbReference type="InterPro" id="IPR036188">
    <property type="entry name" value="FAD/NAD-bd_sf"/>
</dbReference>
<feature type="compositionally biased region" description="Basic and acidic residues" evidence="7">
    <location>
        <begin position="26"/>
        <end position="50"/>
    </location>
</feature>
<comment type="caution">
    <text evidence="9">The sequence shown here is derived from an EMBL/GenBank/DDBJ whole genome shotgun (WGS) entry which is preliminary data.</text>
</comment>
<evidence type="ECO:0000256" key="2">
    <source>
        <dbReference type="ARBA" id="ARBA00005833"/>
    </source>
</evidence>
<sequence>MCRERRVRLCRLVAHGFSRATGPVTRPDRQRGGCREDHHIDHPQQQDRSRPAGVTERFYQAAIQTDQQIRHLAQTNSISTTPCVLLTCPPFSRLLFFRRCPSRSVMKNNRHPANGKKPITMFGPDFPFAFDDWIEHPKGLGSISVENHGAEVAIIGAGIAGLVAAYELMKMGLKPVVYEASKMGGRLRSQEFEGAKGIVAELGGMRFPVSSTAFFHYVDKLGLESRPFPNPLTAASGSTVIDLEGTTYYAQMLSDLPALFQEVADAWADALESGSQFGDIQQAIRDRDVPRLKELWNKLVPLWDDRTFYDFVATSKAFAKLSFFHREVFGQVGFGTGGWDSDFPNSMLEIFRVVMTNCDEHQHLIVGGVQQVPVGLWGHVPEHCAHWPKGTSLSSLHRGAPRPGVKRIARAEDGSFAVTDNWGDTRQYAAVLTTCQSWLLTTQIECEESLFSQKMWMALDRTRYMQSSKTFVMVDRPFWKDKDPETGRDLMSMTLTDRLTRGTYLFDNGDDKPGVICLSYSWMSDALKMLPQPIEKRVKLALDALKKIYPKVDIAARIIGDPITVSWEADPHFLGAFKGALPGHYRYNQRMYAHFMQQDMPSEQRGMFIAGDDVSWTPAWVEGAVQTSLNAVWGIMNHFGGKTHAENPGPGDVFHEIGPIALGD</sequence>
<dbReference type="EC" id="1.13.12.3" evidence="3"/>
<protein>
    <recommendedName>
        <fullName evidence="4">Tryptophan 2-monooxygenase</fullName>
        <ecNumber evidence="3">1.13.12.3</ecNumber>
    </recommendedName>
</protein>
<dbReference type="PANTHER" id="PTHR10742:SF410">
    <property type="entry name" value="LYSINE-SPECIFIC HISTONE DEMETHYLASE 2"/>
    <property type="match status" value="1"/>
</dbReference>
<evidence type="ECO:0000256" key="7">
    <source>
        <dbReference type="SAM" id="MobiDB-lite"/>
    </source>
</evidence>
<dbReference type="InterPro" id="IPR050281">
    <property type="entry name" value="Flavin_monoamine_oxidase"/>
</dbReference>
<evidence type="ECO:0000256" key="4">
    <source>
        <dbReference type="ARBA" id="ARBA00017871"/>
    </source>
</evidence>
<proteinExistence type="inferred from homology"/>
<dbReference type="Gene3D" id="1.10.405.40">
    <property type="match status" value="1"/>
</dbReference>
<feature type="region of interest" description="Disordered" evidence="7">
    <location>
        <begin position="20"/>
        <end position="53"/>
    </location>
</feature>
<dbReference type="EMBL" id="RBTH01000392">
    <property type="protein sequence ID" value="RMT38636.1"/>
    <property type="molecule type" value="Genomic_DNA"/>
</dbReference>
<feature type="domain" description="Amine oxidase" evidence="8">
    <location>
        <begin position="159"/>
        <end position="634"/>
    </location>
</feature>
<dbReference type="AlphaFoldDB" id="A0A3M5KVL5"/>
<dbReference type="SUPFAM" id="SSF54373">
    <property type="entry name" value="FAD-linked reductases, C-terminal domain"/>
    <property type="match status" value="1"/>
</dbReference>
<dbReference type="Pfam" id="PF01593">
    <property type="entry name" value="Amino_oxidase"/>
    <property type="match status" value="1"/>
</dbReference>
<keyword evidence="9" id="KW-0503">Monooxygenase</keyword>
<keyword evidence="9" id="KW-0560">Oxidoreductase</keyword>
<dbReference type="GO" id="GO:0050361">
    <property type="term" value="F:tryptophan 2-monooxygenase activity"/>
    <property type="evidence" value="ECO:0007669"/>
    <property type="project" value="UniProtKB-EC"/>
</dbReference>
<comment type="pathway">
    <text evidence="1">Plant hormone metabolism; auxin biosynthesis.</text>
</comment>
<evidence type="ECO:0000259" key="8">
    <source>
        <dbReference type="Pfam" id="PF01593"/>
    </source>
</evidence>
<evidence type="ECO:0000256" key="1">
    <source>
        <dbReference type="ARBA" id="ARBA00004814"/>
    </source>
</evidence>
<name>A0A3M5KVL5_PSESX</name>
<evidence type="ECO:0000313" key="10">
    <source>
        <dbReference type="Proteomes" id="UP000268096"/>
    </source>
</evidence>
<organism evidence="9 10">
    <name type="scientific">Pseudomonas syringae pv. solidagae</name>
    <dbReference type="NCBI Taxonomy" id="264458"/>
    <lineage>
        <taxon>Bacteria</taxon>
        <taxon>Pseudomonadati</taxon>
        <taxon>Pseudomonadota</taxon>
        <taxon>Gammaproteobacteria</taxon>
        <taxon>Pseudomonadales</taxon>
        <taxon>Pseudomonadaceae</taxon>
        <taxon>Pseudomonas</taxon>
        <taxon>Pseudomonas syringae</taxon>
    </lineage>
</organism>
<accession>A0A3M5KVL5</accession>
<evidence type="ECO:0000313" key="9">
    <source>
        <dbReference type="EMBL" id="RMT38636.1"/>
    </source>
</evidence>
<dbReference type="Proteomes" id="UP000268096">
    <property type="component" value="Unassembled WGS sequence"/>
</dbReference>
<reference evidence="9 10" key="1">
    <citation type="submission" date="2018-08" db="EMBL/GenBank/DDBJ databases">
        <title>Recombination of ecologically and evolutionarily significant loci maintains genetic cohesion in the Pseudomonas syringae species complex.</title>
        <authorList>
            <person name="Dillon M."/>
            <person name="Thakur S."/>
            <person name="Almeida R.N.D."/>
            <person name="Weir B.S."/>
            <person name="Guttman D.S."/>
        </authorList>
    </citation>
    <scope>NUCLEOTIDE SEQUENCE [LARGE SCALE GENOMIC DNA]</scope>
    <source>
        <strain evidence="9 10">ICMP 16926</strain>
    </source>
</reference>
<evidence type="ECO:0000256" key="3">
    <source>
        <dbReference type="ARBA" id="ARBA00012535"/>
    </source>
</evidence>
<dbReference type="Gene3D" id="3.90.660.10">
    <property type="match status" value="1"/>
</dbReference>
<evidence type="ECO:0000256" key="6">
    <source>
        <dbReference type="ARBA" id="ARBA00047321"/>
    </source>
</evidence>
<dbReference type="InterPro" id="IPR002937">
    <property type="entry name" value="Amino_oxidase"/>
</dbReference>
<evidence type="ECO:0000256" key="5">
    <source>
        <dbReference type="ARBA" id="ARBA00023070"/>
    </source>
</evidence>
<comment type="similarity">
    <text evidence="2">Belongs to the tryptophan 2-monooxygenase family.</text>
</comment>
<dbReference type="PANTHER" id="PTHR10742">
    <property type="entry name" value="FLAVIN MONOAMINE OXIDASE"/>
    <property type="match status" value="1"/>
</dbReference>
<dbReference type="GO" id="GO:0009851">
    <property type="term" value="P:auxin biosynthetic process"/>
    <property type="evidence" value="ECO:0007669"/>
    <property type="project" value="UniProtKB-KW"/>
</dbReference>
<dbReference type="SUPFAM" id="SSF51905">
    <property type="entry name" value="FAD/NAD(P)-binding domain"/>
    <property type="match status" value="1"/>
</dbReference>
<gene>
    <name evidence="9" type="ORF">ALP48_05396</name>
</gene>